<accession>A0ABQ8TYR2</accession>
<keyword evidence="2" id="KW-1185">Reference proteome</keyword>
<sequence>MSRILGCRAVGPYNFNDTLNGDRYLEFFREGLISVLAVLHPNLQHPDLLNDSIWCQEDGAPPHYAAPVRQYMNQVFSNRRVGRRGFVEWPARSPDLSPRDYFLCLSIPFKCKVFATKPADIDELKRRISVECREIPPAVLNRNLFCVFRIARS</sequence>
<comment type="caution">
    <text evidence="1">The sequence shown here is derived from an EMBL/GenBank/DDBJ whole genome shotgun (WGS) entry which is preliminary data.</text>
</comment>
<dbReference type="PANTHER" id="PTHR47326">
    <property type="entry name" value="TRANSPOSABLE ELEMENT TC3 TRANSPOSASE-LIKE PROTEIN"/>
    <property type="match status" value="1"/>
</dbReference>
<dbReference type="InterPro" id="IPR036397">
    <property type="entry name" value="RNaseH_sf"/>
</dbReference>
<name>A0ABQ8TYR2_PERAM</name>
<reference evidence="1 2" key="1">
    <citation type="journal article" date="2022" name="Allergy">
        <title>Genome assembly and annotation of Periplaneta americana reveal a comprehensive cockroach allergen profile.</title>
        <authorList>
            <person name="Wang L."/>
            <person name="Xiong Q."/>
            <person name="Saelim N."/>
            <person name="Wang L."/>
            <person name="Nong W."/>
            <person name="Wan A.T."/>
            <person name="Shi M."/>
            <person name="Liu X."/>
            <person name="Cao Q."/>
            <person name="Hui J.H.L."/>
            <person name="Sookrung N."/>
            <person name="Leung T.F."/>
            <person name="Tungtrongchitr A."/>
            <person name="Tsui S.K.W."/>
        </authorList>
    </citation>
    <scope>NUCLEOTIDE SEQUENCE [LARGE SCALE GENOMIC DNA]</scope>
    <source>
        <strain evidence="1">PWHHKU_190912</strain>
    </source>
</reference>
<proteinExistence type="predicted"/>
<evidence type="ECO:0000313" key="1">
    <source>
        <dbReference type="EMBL" id="KAJ4451828.1"/>
    </source>
</evidence>
<dbReference type="EMBL" id="JAJSOF020000001">
    <property type="protein sequence ID" value="KAJ4451828.1"/>
    <property type="molecule type" value="Genomic_DNA"/>
</dbReference>
<evidence type="ECO:0000313" key="2">
    <source>
        <dbReference type="Proteomes" id="UP001148838"/>
    </source>
</evidence>
<dbReference type="Gene3D" id="3.30.420.10">
    <property type="entry name" value="Ribonuclease H-like superfamily/Ribonuclease H"/>
    <property type="match status" value="1"/>
</dbReference>
<dbReference type="PANTHER" id="PTHR47326:SF1">
    <property type="entry name" value="HTH PSQ-TYPE DOMAIN-CONTAINING PROTEIN"/>
    <property type="match status" value="1"/>
</dbReference>
<dbReference type="Proteomes" id="UP001148838">
    <property type="component" value="Unassembled WGS sequence"/>
</dbReference>
<protein>
    <submittedName>
        <fullName evidence="1">Uncharacterized protein</fullName>
    </submittedName>
</protein>
<gene>
    <name evidence="1" type="ORF">ANN_03305</name>
</gene>
<organism evidence="1 2">
    <name type="scientific">Periplaneta americana</name>
    <name type="common">American cockroach</name>
    <name type="synonym">Blatta americana</name>
    <dbReference type="NCBI Taxonomy" id="6978"/>
    <lineage>
        <taxon>Eukaryota</taxon>
        <taxon>Metazoa</taxon>
        <taxon>Ecdysozoa</taxon>
        <taxon>Arthropoda</taxon>
        <taxon>Hexapoda</taxon>
        <taxon>Insecta</taxon>
        <taxon>Pterygota</taxon>
        <taxon>Neoptera</taxon>
        <taxon>Polyneoptera</taxon>
        <taxon>Dictyoptera</taxon>
        <taxon>Blattodea</taxon>
        <taxon>Blattoidea</taxon>
        <taxon>Blattidae</taxon>
        <taxon>Blattinae</taxon>
        <taxon>Periplaneta</taxon>
    </lineage>
</organism>